<evidence type="ECO:0000313" key="3">
    <source>
        <dbReference type="Proteomes" id="UP001152622"/>
    </source>
</evidence>
<gene>
    <name evidence="2" type="ORF">SKAU_G00145840</name>
</gene>
<evidence type="ECO:0000313" key="2">
    <source>
        <dbReference type="EMBL" id="KAJ8365753.1"/>
    </source>
</evidence>
<accession>A0A9Q1FU76</accession>
<dbReference type="Proteomes" id="UP001152622">
    <property type="component" value="Chromosome 4"/>
</dbReference>
<protein>
    <submittedName>
        <fullName evidence="2">Uncharacterized protein</fullName>
    </submittedName>
</protein>
<reference evidence="2" key="1">
    <citation type="journal article" date="2023" name="Science">
        <title>Genome structures resolve the early diversification of teleost fishes.</title>
        <authorList>
            <person name="Parey E."/>
            <person name="Louis A."/>
            <person name="Montfort J."/>
            <person name="Bouchez O."/>
            <person name="Roques C."/>
            <person name="Iampietro C."/>
            <person name="Lluch J."/>
            <person name="Castinel A."/>
            <person name="Donnadieu C."/>
            <person name="Desvignes T."/>
            <person name="Floi Bucao C."/>
            <person name="Jouanno E."/>
            <person name="Wen M."/>
            <person name="Mejri S."/>
            <person name="Dirks R."/>
            <person name="Jansen H."/>
            <person name="Henkel C."/>
            <person name="Chen W.J."/>
            <person name="Zahm M."/>
            <person name="Cabau C."/>
            <person name="Klopp C."/>
            <person name="Thompson A.W."/>
            <person name="Robinson-Rechavi M."/>
            <person name="Braasch I."/>
            <person name="Lecointre G."/>
            <person name="Bobe J."/>
            <person name="Postlethwait J.H."/>
            <person name="Berthelot C."/>
            <person name="Roest Crollius H."/>
            <person name="Guiguen Y."/>
        </authorList>
    </citation>
    <scope>NUCLEOTIDE SEQUENCE</scope>
    <source>
        <strain evidence="2">WJC10195</strain>
    </source>
</reference>
<keyword evidence="3" id="KW-1185">Reference proteome</keyword>
<evidence type="ECO:0000256" key="1">
    <source>
        <dbReference type="SAM" id="MobiDB-lite"/>
    </source>
</evidence>
<feature type="region of interest" description="Disordered" evidence="1">
    <location>
        <begin position="1"/>
        <end position="42"/>
    </location>
</feature>
<dbReference type="EMBL" id="JAINUF010000004">
    <property type="protein sequence ID" value="KAJ8365753.1"/>
    <property type="molecule type" value="Genomic_DNA"/>
</dbReference>
<sequence>MDKVADAEVPQKTARRAGPASDDTRDPPPAGAGDGSPSYPATEHTASTAACICIRVVRLSSSTKRFAVRPQLPLAQRPRSSISAGLTLTASPFCVWAGSPLQPAPA</sequence>
<dbReference type="AlphaFoldDB" id="A0A9Q1FU76"/>
<organism evidence="2 3">
    <name type="scientific">Synaphobranchus kaupii</name>
    <name type="common">Kaup's arrowtooth eel</name>
    <dbReference type="NCBI Taxonomy" id="118154"/>
    <lineage>
        <taxon>Eukaryota</taxon>
        <taxon>Metazoa</taxon>
        <taxon>Chordata</taxon>
        <taxon>Craniata</taxon>
        <taxon>Vertebrata</taxon>
        <taxon>Euteleostomi</taxon>
        <taxon>Actinopterygii</taxon>
        <taxon>Neopterygii</taxon>
        <taxon>Teleostei</taxon>
        <taxon>Anguilliformes</taxon>
        <taxon>Synaphobranchidae</taxon>
        <taxon>Synaphobranchus</taxon>
    </lineage>
</organism>
<comment type="caution">
    <text evidence="2">The sequence shown here is derived from an EMBL/GenBank/DDBJ whole genome shotgun (WGS) entry which is preliminary data.</text>
</comment>
<name>A0A9Q1FU76_SYNKA</name>
<proteinExistence type="predicted"/>